<comment type="caution">
    <text evidence="1">The sequence shown here is derived from an EMBL/GenBank/DDBJ whole genome shotgun (WGS) entry which is preliminary data.</text>
</comment>
<protein>
    <submittedName>
        <fullName evidence="1">ATP-dependent endonuclease</fullName>
    </submittedName>
</protein>
<evidence type="ECO:0000313" key="2">
    <source>
        <dbReference type="Proteomes" id="UP000305401"/>
    </source>
</evidence>
<dbReference type="EMBL" id="SSTG01000006">
    <property type="protein sequence ID" value="THG55003.1"/>
    <property type="molecule type" value="Genomic_DNA"/>
</dbReference>
<dbReference type="Proteomes" id="UP000305401">
    <property type="component" value="Unassembled WGS sequence"/>
</dbReference>
<sequence length="477" mass="52250">MTTREFAHTIMGQLPYSPTQQQVEVIAALARFCSQHAPQEAVFLLNGYAGTGKTSLCSALVRALGGVGIGTVLLAPTGRAAKVFASFAQHPAYTIHRRIYATAGNGITSSRSMRVAENRSRNCVFIVDEASMIGGDSATSNLLEDLVHYVYSGINCRLILLGDTAQLPPVGCENSPAMDPAVLHAMGLRVTRATLTATVRQAAESGILYNATWIRRAMRQNPLPEPVIRVTPFPDIDVLDGEQLADSIEQAYARGGILSTILITRSNQRAAEFNQAVRTMILGAEEELASGEVLLISKNNYFWSRQAKGIDFLANGDMAVVDKVYGTEFRYGHRFADVRLTLPDRDISFDCKIILSTLLSDMPSLTNTQVVELFDNIASDPELEDPDAPPGAPHKEPTAGQRSTLAMRSPYLNALQVKYGYAVTCHKAQGGQWADVYVDLSYIPPELMGMEFYRWLYTSVTRATTRLHLISPTVEIR</sequence>
<keyword evidence="1" id="KW-0378">Hydrolase</keyword>
<accession>A0AC61S7X4</accession>
<proteinExistence type="predicted"/>
<evidence type="ECO:0000313" key="1">
    <source>
        <dbReference type="EMBL" id="THG55003.1"/>
    </source>
</evidence>
<keyword evidence="2" id="KW-1185">Reference proteome</keyword>
<organism evidence="1 2">
    <name type="scientific">Muribaculum caecicola</name>
    <dbReference type="NCBI Taxonomy" id="3038144"/>
    <lineage>
        <taxon>Bacteria</taxon>
        <taxon>Pseudomonadati</taxon>
        <taxon>Bacteroidota</taxon>
        <taxon>Bacteroidia</taxon>
        <taxon>Bacteroidales</taxon>
        <taxon>Muribaculaceae</taxon>
        <taxon>Muribaculum</taxon>
    </lineage>
</organism>
<name>A0AC61S7X4_9BACT</name>
<keyword evidence="1" id="KW-0255">Endonuclease</keyword>
<reference evidence="1" key="1">
    <citation type="submission" date="2019-04" db="EMBL/GenBank/DDBJ databases">
        <title>Microbes associate with the intestines of laboratory mice.</title>
        <authorList>
            <person name="Navarre W."/>
            <person name="Wong E."/>
            <person name="Huang K.C."/>
            <person name="Tropini C."/>
            <person name="Ng K."/>
            <person name="Yu B."/>
        </authorList>
    </citation>
    <scope>NUCLEOTIDE SEQUENCE</scope>
    <source>
        <strain evidence="1">NM86_A22</strain>
    </source>
</reference>
<keyword evidence="1" id="KW-0540">Nuclease</keyword>
<gene>
    <name evidence="1" type="ORF">E5990_01215</name>
</gene>